<reference evidence="8" key="1">
    <citation type="journal article" date="2019" name="Int. J. Syst. Evol. Microbiol.">
        <title>The Global Catalogue of Microorganisms (GCM) 10K type strain sequencing project: providing services to taxonomists for standard genome sequencing and annotation.</title>
        <authorList>
            <consortium name="The Broad Institute Genomics Platform"/>
            <consortium name="The Broad Institute Genome Sequencing Center for Infectious Disease"/>
            <person name="Wu L."/>
            <person name="Ma J."/>
        </authorList>
    </citation>
    <scope>NUCLEOTIDE SEQUENCE [LARGE SCALE GENOMIC DNA]</scope>
    <source>
        <strain evidence="8">CGMCC 4.7645</strain>
    </source>
</reference>
<comment type="cofactor">
    <cofactor evidence="3">
        <name>FMN</name>
        <dbReference type="ChEBI" id="CHEBI:58210"/>
    </cofactor>
    <text evidence="3">Binds 1 FMN per subunit.</text>
</comment>
<dbReference type="EC" id="6.3.2.5" evidence="3"/>
<dbReference type="SUPFAM" id="SSF52507">
    <property type="entry name" value="Homo-oligomeric flavin-containing Cys decarboxylases, HFCD"/>
    <property type="match status" value="1"/>
</dbReference>
<evidence type="ECO:0000256" key="4">
    <source>
        <dbReference type="RuleBase" id="RU364078"/>
    </source>
</evidence>
<gene>
    <name evidence="3 7" type="primary">coaBC</name>
    <name evidence="7" type="ORF">ACFSXZ_07610</name>
</gene>
<dbReference type="Gene3D" id="3.40.50.1950">
    <property type="entry name" value="Flavin prenyltransferase-like"/>
    <property type="match status" value="1"/>
</dbReference>
<keyword evidence="3 4" id="KW-0285">Flavoprotein</keyword>
<feature type="domain" description="DNA/pantothenate metabolism flavoprotein C-terminal" evidence="6">
    <location>
        <begin position="196"/>
        <end position="415"/>
    </location>
</feature>
<proteinExistence type="inferred from homology"/>
<feature type="binding site" evidence="3">
    <location>
        <position position="300"/>
    </location>
    <ligand>
        <name>CTP</name>
        <dbReference type="ChEBI" id="CHEBI:37563"/>
    </ligand>
</feature>
<dbReference type="Pfam" id="PF04127">
    <property type="entry name" value="DFP"/>
    <property type="match status" value="1"/>
</dbReference>
<dbReference type="SUPFAM" id="SSF102645">
    <property type="entry name" value="CoaB-like"/>
    <property type="match status" value="1"/>
</dbReference>
<keyword evidence="8" id="KW-1185">Reference proteome</keyword>
<comment type="similarity">
    <text evidence="3 4">In the C-terminal section; belongs to the PPC synthetase family.</text>
</comment>
<dbReference type="GO" id="GO:0004632">
    <property type="term" value="F:phosphopantothenate--cysteine ligase activity"/>
    <property type="evidence" value="ECO:0007669"/>
    <property type="project" value="UniProtKB-EC"/>
</dbReference>
<feature type="binding site" evidence="3">
    <location>
        <position position="362"/>
    </location>
    <ligand>
        <name>CTP</name>
        <dbReference type="ChEBI" id="CHEBI:37563"/>
    </ligand>
</feature>
<dbReference type="NCBIfam" id="TIGR00521">
    <property type="entry name" value="coaBC_dfp"/>
    <property type="match status" value="1"/>
</dbReference>
<evidence type="ECO:0000313" key="8">
    <source>
        <dbReference type="Proteomes" id="UP001597417"/>
    </source>
</evidence>
<dbReference type="Pfam" id="PF02441">
    <property type="entry name" value="Flavoprotein"/>
    <property type="match status" value="1"/>
</dbReference>
<dbReference type="PANTHER" id="PTHR14359:SF6">
    <property type="entry name" value="PHOSPHOPANTOTHENOYLCYSTEINE DECARBOXYLASE"/>
    <property type="match status" value="1"/>
</dbReference>
<dbReference type="HAMAP" id="MF_02225">
    <property type="entry name" value="CoaBC"/>
    <property type="match status" value="1"/>
</dbReference>
<protein>
    <recommendedName>
        <fullName evidence="3">Coenzyme A biosynthesis bifunctional protein CoaBC</fullName>
    </recommendedName>
    <alternativeName>
        <fullName evidence="3">DNA/pantothenate metabolism flavoprotein</fullName>
    </alternativeName>
    <alternativeName>
        <fullName evidence="3">Phosphopantothenoylcysteine synthetase/decarboxylase</fullName>
        <shortName evidence="3">PPCS-PPCDC</shortName>
    </alternativeName>
    <domain>
        <recommendedName>
            <fullName evidence="3">Phosphopantothenoylcysteine decarboxylase</fullName>
            <shortName evidence="3">PPC decarboxylase</shortName>
            <shortName evidence="3">PPC-DC</shortName>
            <ecNumber evidence="3">4.1.1.36</ecNumber>
        </recommendedName>
        <alternativeName>
            <fullName evidence="3">CoaC</fullName>
        </alternativeName>
    </domain>
    <domain>
        <recommendedName>
            <fullName evidence="3">Phosphopantothenate--cysteine ligase</fullName>
            <ecNumber evidence="3">6.3.2.5</ecNumber>
        </recommendedName>
        <alternativeName>
            <fullName evidence="3">CoaB</fullName>
        </alternativeName>
        <alternativeName>
            <fullName evidence="3">Phosphopantothenoylcysteine synthetase</fullName>
            <shortName evidence="3">PPC synthetase</shortName>
            <shortName evidence="3">PPC-S</shortName>
        </alternativeName>
    </domain>
</protein>
<feature type="binding site" evidence="3">
    <location>
        <position position="358"/>
    </location>
    <ligand>
        <name>CTP</name>
        <dbReference type="ChEBI" id="CHEBI:37563"/>
    </ligand>
</feature>
<evidence type="ECO:0000259" key="5">
    <source>
        <dbReference type="Pfam" id="PF02441"/>
    </source>
</evidence>
<dbReference type="InterPro" id="IPR003382">
    <property type="entry name" value="Flavoprotein"/>
</dbReference>
<dbReference type="EC" id="4.1.1.36" evidence="3"/>
<dbReference type="InterPro" id="IPR036551">
    <property type="entry name" value="Flavin_trans-like"/>
</dbReference>
<comment type="similarity">
    <text evidence="3 4">In the N-terminal section; belongs to the HFCD (homo-oligomeric flavin containing Cys decarboxylase) superfamily.</text>
</comment>
<feature type="region of interest" description="Phosphopantothenoylcysteine decarboxylase" evidence="3">
    <location>
        <begin position="1"/>
        <end position="200"/>
    </location>
</feature>
<evidence type="ECO:0000256" key="2">
    <source>
        <dbReference type="ARBA" id="ARBA00023239"/>
    </source>
</evidence>
<comment type="catalytic activity">
    <reaction evidence="3 4">
        <text>(R)-4'-phosphopantothenate + L-cysteine + CTP = N-[(R)-4-phosphopantothenoyl]-L-cysteine + CMP + diphosphate + H(+)</text>
        <dbReference type="Rhea" id="RHEA:19397"/>
        <dbReference type="ChEBI" id="CHEBI:10986"/>
        <dbReference type="ChEBI" id="CHEBI:15378"/>
        <dbReference type="ChEBI" id="CHEBI:33019"/>
        <dbReference type="ChEBI" id="CHEBI:35235"/>
        <dbReference type="ChEBI" id="CHEBI:37563"/>
        <dbReference type="ChEBI" id="CHEBI:59458"/>
        <dbReference type="ChEBI" id="CHEBI:60377"/>
        <dbReference type="EC" id="6.3.2.5"/>
    </reaction>
</comment>
<comment type="pathway">
    <text evidence="3 4">Cofactor biosynthesis; coenzyme A biosynthesis; CoA from (R)-pantothenate: step 2/5.</text>
</comment>
<comment type="catalytic activity">
    <reaction evidence="3 4">
        <text>N-[(R)-4-phosphopantothenoyl]-L-cysteine + H(+) = (R)-4'-phosphopantetheine + CO2</text>
        <dbReference type="Rhea" id="RHEA:16793"/>
        <dbReference type="ChEBI" id="CHEBI:15378"/>
        <dbReference type="ChEBI" id="CHEBI:16526"/>
        <dbReference type="ChEBI" id="CHEBI:59458"/>
        <dbReference type="ChEBI" id="CHEBI:61723"/>
        <dbReference type="EC" id="4.1.1.36"/>
    </reaction>
</comment>
<comment type="cofactor">
    <cofactor evidence="3">
        <name>Mg(2+)</name>
        <dbReference type="ChEBI" id="CHEBI:18420"/>
    </cofactor>
</comment>
<feature type="binding site" evidence="3">
    <location>
        <position position="290"/>
    </location>
    <ligand>
        <name>CTP</name>
        <dbReference type="ChEBI" id="CHEBI:37563"/>
    </ligand>
</feature>
<comment type="caution">
    <text evidence="3">Lacks conserved residue(s) required for the propagation of feature annotation.</text>
</comment>
<evidence type="ECO:0000256" key="3">
    <source>
        <dbReference type="HAMAP-Rule" id="MF_02225"/>
    </source>
</evidence>
<sequence>MSDAPGDAGAGRKPRIVLGVGGGIAAYKACEVLRGLTETGHDVRVVPTEAALNFVGAATFEALSGHPVHTGVFTEVPEVQHVRIGREADLVLVVPATADLLARAAHGLAADLLTGTLLTARCPVAFFPAMHTEMWEHPATSDNVALLRSRGLFVAEPASGRLTGADTGKGRLADPGEIVELARLLLAEPAALPRDLEGTRVVVTAGGTREPLDPVRYLGNRSSGRQGYALARVAAQRGAEVTLIAGHTADLPDPAGVTVRHVSTAEQLRVATHKAAADAGIVVMAAAVADFRPVDVAAHKIKKTDDASAPVITLTRNADILAELVRDRAPGARRPVIVGFAAETGDEDGSVLEHGRAKLRRKGADLLVVNAVGDGLAFEVEDNAGWLLAADGAETPIPLGSKAQLAVAVWDAVTAFIRHQGDFPSGSVR</sequence>
<dbReference type="InterPro" id="IPR007085">
    <property type="entry name" value="DNA/pantothenate-metab_flavo_C"/>
</dbReference>
<feature type="binding site" evidence="3">
    <location>
        <position position="340"/>
    </location>
    <ligand>
        <name>CTP</name>
        <dbReference type="ChEBI" id="CHEBI:37563"/>
    </ligand>
</feature>
<name>A0ABW5FMT5_9PSEU</name>
<comment type="pathway">
    <text evidence="3 4">Cofactor biosynthesis; coenzyme A biosynthesis; CoA from (R)-pantothenate: step 3/5.</text>
</comment>
<dbReference type="InterPro" id="IPR035929">
    <property type="entry name" value="CoaB-like_sf"/>
</dbReference>
<keyword evidence="3" id="KW-0479">Metal-binding</keyword>
<feature type="region of interest" description="Phosphopantothenate--cysteine ligase" evidence="3">
    <location>
        <begin position="201"/>
        <end position="429"/>
    </location>
</feature>
<keyword evidence="1 3" id="KW-0210">Decarboxylase</keyword>
<evidence type="ECO:0000259" key="6">
    <source>
        <dbReference type="Pfam" id="PF04127"/>
    </source>
</evidence>
<evidence type="ECO:0000256" key="1">
    <source>
        <dbReference type="ARBA" id="ARBA00022793"/>
    </source>
</evidence>
<keyword evidence="3" id="KW-0460">Magnesium</keyword>
<evidence type="ECO:0000313" key="7">
    <source>
        <dbReference type="EMBL" id="MFD2416191.1"/>
    </source>
</evidence>
<organism evidence="7 8">
    <name type="scientific">Amycolatopsis pigmentata</name>
    <dbReference type="NCBI Taxonomy" id="450801"/>
    <lineage>
        <taxon>Bacteria</taxon>
        <taxon>Bacillati</taxon>
        <taxon>Actinomycetota</taxon>
        <taxon>Actinomycetes</taxon>
        <taxon>Pseudonocardiales</taxon>
        <taxon>Pseudonocardiaceae</taxon>
        <taxon>Amycolatopsis</taxon>
    </lineage>
</organism>
<keyword evidence="2 3" id="KW-0456">Lyase</keyword>
<comment type="function">
    <text evidence="3">Catalyzes two sequential steps in the biosynthesis of coenzyme A. In the first step cysteine is conjugated to 4'-phosphopantothenate to form 4-phosphopantothenoylcysteine. In the second step the latter compound is decarboxylated to form 4'-phosphopantotheine.</text>
</comment>
<dbReference type="PANTHER" id="PTHR14359">
    <property type="entry name" value="HOMO-OLIGOMERIC FLAVIN CONTAINING CYS DECARBOXYLASE FAMILY"/>
    <property type="match status" value="1"/>
</dbReference>
<dbReference type="EMBL" id="JBHUKR010000004">
    <property type="protein sequence ID" value="MFD2416191.1"/>
    <property type="molecule type" value="Genomic_DNA"/>
</dbReference>
<comment type="caution">
    <text evidence="7">The sequence shown here is derived from an EMBL/GenBank/DDBJ whole genome shotgun (WGS) entry which is preliminary data.</text>
</comment>
<keyword evidence="3" id="KW-0511">Multifunctional enzyme</keyword>
<dbReference type="GO" id="GO:0004633">
    <property type="term" value="F:phosphopantothenoylcysteine decarboxylase activity"/>
    <property type="evidence" value="ECO:0007669"/>
    <property type="project" value="UniProtKB-EC"/>
</dbReference>
<accession>A0ABW5FMT5</accession>
<keyword evidence="3 4" id="KW-0436">Ligase</keyword>
<comment type="function">
    <text evidence="4">Catalyzes two steps in the biosynthesis of coenzyme A. In the first step cysteine is conjugated to 4'-phosphopantothenate to form 4-phosphopantothenoylcysteine, in the latter compound is decarboxylated to form 4'-phosphopantotheine.</text>
</comment>
<dbReference type="InterPro" id="IPR005252">
    <property type="entry name" value="CoaBC"/>
</dbReference>
<keyword evidence="3 4" id="KW-0288">FMN</keyword>
<dbReference type="Proteomes" id="UP001597417">
    <property type="component" value="Unassembled WGS sequence"/>
</dbReference>
<feature type="domain" description="Flavoprotein" evidence="5">
    <location>
        <begin position="15"/>
        <end position="180"/>
    </location>
</feature>
<dbReference type="Gene3D" id="3.40.50.10300">
    <property type="entry name" value="CoaB-like"/>
    <property type="match status" value="1"/>
</dbReference>
<dbReference type="RefSeq" id="WP_378262674.1">
    <property type="nucleotide sequence ID" value="NZ_JBHUKR010000004.1"/>
</dbReference>